<organism evidence="18">
    <name type="scientific">Arthrobacter saudimassiliensis</name>
    <dbReference type="NCBI Taxonomy" id="1461584"/>
    <lineage>
        <taxon>Bacteria</taxon>
        <taxon>Bacillati</taxon>
        <taxon>Actinomycetota</taxon>
        <taxon>Actinomycetes</taxon>
        <taxon>Micrococcales</taxon>
        <taxon>Micrococcaceae</taxon>
        <taxon>Arthrobacter</taxon>
    </lineage>
</organism>
<evidence type="ECO:0000256" key="8">
    <source>
        <dbReference type="ARBA" id="ARBA00023098"/>
    </source>
</evidence>
<evidence type="ECO:0000256" key="6">
    <source>
        <dbReference type="ARBA" id="ARBA00022679"/>
    </source>
</evidence>
<keyword evidence="7" id="KW-0276">Fatty acid metabolism</keyword>
<dbReference type="UniPathway" id="UPA00094"/>
<evidence type="ECO:0000256" key="14">
    <source>
        <dbReference type="PIRNR" id="PIRNR000447"/>
    </source>
</evidence>
<evidence type="ECO:0000256" key="10">
    <source>
        <dbReference type="ARBA" id="ARBA00023315"/>
    </source>
</evidence>
<keyword evidence="9 14" id="KW-0275">Fatty acid biosynthesis</keyword>
<dbReference type="EMBL" id="LN483070">
    <property type="protein sequence ID" value="CEA06931.1"/>
    <property type="molecule type" value="Genomic_DNA"/>
</dbReference>
<evidence type="ECO:0000256" key="2">
    <source>
        <dbReference type="ARBA" id="ARBA00008467"/>
    </source>
</evidence>
<dbReference type="Gene3D" id="3.40.47.10">
    <property type="match status" value="1"/>
</dbReference>
<comment type="catalytic activity">
    <reaction evidence="13 14">
        <text>a fatty acyl-[ACP] + malonyl-[ACP] + H(+) = a 3-oxoacyl-[ACP] + holo-[ACP] + CO2</text>
        <dbReference type="Rhea" id="RHEA:22836"/>
        <dbReference type="Rhea" id="RHEA-COMP:9623"/>
        <dbReference type="Rhea" id="RHEA-COMP:9685"/>
        <dbReference type="Rhea" id="RHEA-COMP:9916"/>
        <dbReference type="Rhea" id="RHEA-COMP:14125"/>
        <dbReference type="ChEBI" id="CHEBI:15378"/>
        <dbReference type="ChEBI" id="CHEBI:16526"/>
        <dbReference type="ChEBI" id="CHEBI:64479"/>
        <dbReference type="ChEBI" id="CHEBI:78449"/>
        <dbReference type="ChEBI" id="CHEBI:78776"/>
        <dbReference type="ChEBI" id="CHEBI:138651"/>
    </reaction>
</comment>
<evidence type="ECO:0000256" key="16">
    <source>
        <dbReference type="RuleBase" id="RU003694"/>
    </source>
</evidence>
<evidence type="ECO:0000256" key="4">
    <source>
        <dbReference type="ARBA" id="ARBA00014657"/>
    </source>
</evidence>
<keyword evidence="6 14" id="KW-0808">Transferase</keyword>
<name>A0A078MQ14_9MICC</name>
<dbReference type="PROSITE" id="PS52004">
    <property type="entry name" value="KS3_2"/>
    <property type="match status" value="1"/>
</dbReference>
<evidence type="ECO:0000256" key="12">
    <source>
        <dbReference type="ARBA" id="ARBA00047318"/>
    </source>
</evidence>
<evidence type="ECO:0000256" key="9">
    <source>
        <dbReference type="ARBA" id="ARBA00023160"/>
    </source>
</evidence>
<evidence type="ECO:0000256" key="7">
    <source>
        <dbReference type="ARBA" id="ARBA00022832"/>
    </source>
</evidence>
<evidence type="ECO:0000259" key="17">
    <source>
        <dbReference type="PROSITE" id="PS52004"/>
    </source>
</evidence>
<dbReference type="FunFam" id="3.40.47.10:FF:000018">
    <property type="entry name" value="3-oxoacyl-[acyl-carrier-protein] synthase 2"/>
    <property type="match status" value="1"/>
</dbReference>
<sequence length="421" mass="43088">MAEPADRGGDPDHGRVVITGIGALTPLGTTWPATWAGLVAGRSGIDTISAFDAADFPTRIAGEVRGFDPAAVLPVKRINRSSRASQLAVAAAREAVADAGLGPSLEEAGAAVVVNCAVAGYPEIQDATETFARDGLRPISPSFVASSLTNMPACEVAIELGVHGPVNASALACASGTHALLEARRTLLAGDADVVVAGGTDAAITPVMFAGLTAMRGLSRRNDAPQEASRPFDADRDGFVFAEGAVICVLERLSAARARGARVYAEVLGGAMTSDGFHIVAPEPNGRWAAEAIRLALDRSRLDPADVQLVCAHGTSTKANDRTETMALRQVFGAAADKLAVTAPKSMTGHLIGAAGTLASALCAMALSGGVVPPTINYGTPDPECDLDYVPNEARELRASYAVTNAFGFGGQNCVLVFGAV</sequence>
<evidence type="ECO:0000256" key="15">
    <source>
        <dbReference type="PIRSR" id="PIRSR000447-1"/>
    </source>
</evidence>
<dbReference type="GO" id="GO:0005829">
    <property type="term" value="C:cytosol"/>
    <property type="evidence" value="ECO:0007669"/>
    <property type="project" value="TreeGrafter"/>
</dbReference>
<feature type="domain" description="Ketosynthase family 3 (KS3)" evidence="17">
    <location>
        <begin position="13"/>
        <end position="420"/>
    </location>
</feature>
<dbReference type="Pfam" id="PF02801">
    <property type="entry name" value="Ketoacyl-synt_C"/>
    <property type="match status" value="1"/>
</dbReference>
<dbReference type="Pfam" id="PF00109">
    <property type="entry name" value="ketoacyl-synt"/>
    <property type="match status" value="1"/>
</dbReference>
<dbReference type="PATRIC" id="fig|1461584.3.peg.232"/>
<dbReference type="PANTHER" id="PTHR11712:SF336">
    <property type="entry name" value="3-OXOACYL-[ACYL-CARRIER-PROTEIN] SYNTHASE, MITOCHONDRIAL"/>
    <property type="match status" value="1"/>
</dbReference>
<dbReference type="InterPro" id="IPR014030">
    <property type="entry name" value="Ketoacyl_synth_N"/>
</dbReference>
<comment type="catalytic activity">
    <reaction evidence="12 14">
        <text>(9Z)-hexadecenoyl-[ACP] + malonyl-[ACP] + H(+) = 3-oxo-(11Z)-octadecenoyl-[ACP] + holo-[ACP] + CO2</text>
        <dbReference type="Rhea" id="RHEA:55040"/>
        <dbReference type="Rhea" id="RHEA-COMP:9623"/>
        <dbReference type="Rhea" id="RHEA-COMP:9685"/>
        <dbReference type="Rhea" id="RHEA-COMP:10800"/>
        <dbReference type="Rhea" id="RHEA-COMP:14074"/>
        <dbReference type="ChEBI" id="CHEBI:15378"/>
        <dbReference type="ChEBI" id="CHEBI:16526"/>
        <dbReference type="ChEBI" id="CHEBI:64479"/>
        <dbReference type="ChEBI" id="CHEBI:78449"/>
        <dbReference type="ChEBI" id="CHEBI:83989"/>
        <dbReference type="ChEBI" id="CHEBI:138538"/>
        <dbReference type="EC" id="2.3.1.179"/>
    </reaction>
</comment>
<dbReference type="InterPro" id="IPR020841">
    <property type="entry name" value="PKS_Beta-ketoAc_synthase_dom"/>
</dbReference>
<dbReference type="InterPro" id="IPR017568">
    <property type="entry name" value="3-oxoacyl-ACP_synth-2"/>
</dbReference>
<evidence type="ECO:0000256" key="11">
    <source>
        <dbReference type="ARBA" id="ARBA00024006"/>
    </source>
</evidence>
<protein>
    <recommendedName>
        <fullName evidence="4 14">3-oxoacyl-[acyl-carrier-protein] synthase 2</fullName>
        <ecNumber evidence="3 14">2.3.1.179</ecNumber>
    </recommendedName>
</protein>
<gene>
    <name evidence="18" type="primary">fabF_1</name>
    <name evidence="18" type="ORF">BN1051_00235</name>
</gene>
<dbReference type="InterPro" id="IPR000794">
    <property type="entry name" value="Beta-ketoacyl_synthase"/>
</dbReference>
<evidence type="ECO:0000313" key="18">
    <source>
        <dbReference type="EMBL" id="CEA06931.1"/>
    </source>
</evidence>
<comment type="similarity">
    <text evidence="2 14 16">Belongs to the thiolase-like superfamily. Beta-ketoacyl-ACP synthases family.</text>
</comment>
<dbReference type="PANTHER" id="PTHR11712">
    <property type="entry name" value="POLYKETIDE SYNTHASE-RELATED"/>
    <property type="match status" value="1"/>
</dbReference>
<proteinExistence type="inferred from homology"/>
<accession>A0A078MQ14</accession>
<dbReference type="PIRSF" id="PIRSF000447">
    <property type="entry name" value="KAS_II"/>
    <property type="match status" value="1"/>
</dbReference>
<dbReference type="NCBIfam" id="NF005589">
    <property type="entry name" value="PRK07314.1"/>
    <property type="match status" value="1"/>
</dbReference>
<dbReference type="EC" id="2.3.1.179" evidence="3 14"/>
<dbReference type="SUPFAM" id="SSF53901">
    <property type="entry name" value="Thiolase-like"/>
    <property type="match status" value="2"/>
</dbReference>
<dbReference type="InterPro" id="IPR014031">
    <property type="entry name" value="Ketoacyl_synth_C"/>
</dbReference>
<keyword evidence="10 14" id="KW-0012">Acyltransferase</keyword>
<feature type="active site" description="For beta-ketoacyl synthase activity" evidence="15">
    <location>
        <position position="173"/>
    </location>
</feature>
<reference evidence="18" key="1">
    <citation type="submission" date="2014-07" db="EMBL/GenBank/DDBJ databases">
        <authorList>
            <person name="Urmite Genomes Urmite Genomes"/>
        </authorList>
    </citation>
    <scope>NUCLEOTIDE SEQUENCE</scope>
    <source>
        <strain evidence="18">11W110_air</strain>
    </source>
</reference>
<dbReference type="SMART" id="SM00825">
    <property type="entry name" value="PKS_KS"/>
    <property type="match status" value="1"/>
</dbReference>
<dbReference type="AlphaFoldDB" id="A0A078MQ14"/>
<keyword evidence="5 14" id="KW-0444">Lipid biosynthesis</keyword>
<dbReference type="CDD" id="cd00834">
    <property type="entry name" value="KAS_I_II"/>
    <property type="match status" value="1"/>
</dbReference>
<dbReference type="GO" id="GO:0030497">
    <property type="term" value="P:fatty acid elongation"/>
    <property type="evidence" value="ECO:0007669"/>
    <property type="project" value="UniProtKB-ARBA"/>
</dbReference>
<dbReference type="InterPro" id="IPR016039">
    <property type="entry name" value="Thiolase-like"/>
</dbReference>
<dbReference type="FunFam" id="3.40.47.10:FF:000029">
    <property type="entry name" value="3-oxoacyl-[acyl-carrier-protein] synthase 1"/>
    <property type="match status" value="1"/>
</dbReference>
<evidence type="ECO:0000256" key="1">
    <source>
        <dbReference type="ARBA" id="ARBA00005194"/>
    </source>
</evidence>
<comment type="function">
    <text evidence="11 14">Involved in the type II fatty acid elongation cycle. Catalyzes the elongation of a wide range of acyl-ACP by the addition of two carbons from malonyl-ACP to an acyl acceptor. Can efficiently catalyze the conversion of palmitoleoyl-ACP (cis-hexadec-9-enoyl-ACP) to cis-vaccenoyl-ACP (cis-octadec-11-enoyl-ACP), an essential step in the thermal regulation of fatty acid composition.</text>
</comment>
<evidence type="ECO:0000256" key="3">
    <source>
        <dbReference type="ARBA" id="ARBA00012356"/>
    </source>
</evidence>
<keyword evidence="8" id="KW-0443">Lipid metabolism</keyword>
<dbReference type="GO" id="GO:0004315">
    <property type="term" value="F:3-oxoacyl-[acyl-carrier-protein] synthase activity"/>
    <property type="evidence" value="ECO:0007669"/>
    <property type="project" value="UniProtKB-EC"/>
</dbReference>
<comment type="pathway">
    <text evidence="1 14">Lipid metabolism; fatty acid biosynthesis.</text>
</comment>
<evidence type="ECO:0000256" key="5">
    <source>
        <dbReference type="ARBA" id="ARBA00022516"/>
    </source>
</evidence>
<evidence type="ECO:0000256" key="13">
    <source>
        <dbReference type="ARBA" id="ARBA00047659"/>
    </source>
</evidence>